<name>A0A2I9DUL1_9DEIO</name>
<accession>A0A2I9DUL1</accession>
<evidence type="ECO:0000313" key="3">
    <source>
        <dbReference type="EMBL" id="GBF04035.1"/>
    </source>
</evidence>
<dbReference type="Gene3D" id="3.40.50.720">
    <property type="entry name" value="NAD(P)-binding Rossmann-like Domain"/>
    <property type="match status" value="1"/>
</dbReference>
<dbReference type="AlphaFoldDB" id="A0A2I9DUL1"/>
<dbReference type="InterPro" id="IPR055170">
    <property type="entry name" value="GFO_IDH_MocA-like_dom"/>
</dbReference>
<dbReference type="InterPro" id="IPR051317">
    <property type="entry name" value="Gfo/Idh/MocA_oxidoreduct"/>
</dbReference>
<dbReference type="InterPro" id="IPR036291">
    <property type="entry name" value="NAD(P)-bd_dom_sf"/>
</dbReference>
<dbReference type="SUPFAM" id="SSF51735">
    <property type="entry name" value="NAD(P)-binding Rossmann-fold domains"/>
    <property type="match status" value="1"/>
</dbReference>
<dbReference type="Pfam" id="PF01408">
    <property type="entry name" value="GFO_IDH_MocA"/>
    <property type="match status" value="1"/>
</dbReference>
<evidence type="ECO:0000259" key="2">
    <source>
        <dbReference type="Pfam" id="PF22725"/>
    </source>
</evidence>
<reference evidence="4" key="1">
    <citation type="submission" date="2018-01" db="EMBL/GenBank/DDBJ databases">
        <title>Draft Genome Sequence of the Radioresistant Bacterium Deinococcus aerius TR0125, Isolated from the Higher Atmosphere above Japan.</title>
        <authorList>
            <person name="Satoh K."/>
            <person name="Arai H."/>
            <person name="Sanzen T."/>
            <person name="Kawaguchi Y."/>
            <person name="Hayashi H."/>
            <person name="Yokobori S."/>
            <person name="Yamagishi A."/>
            <person name="Oono Y."/>
            <person name="Narumi I."/>
        </authorList>
    </citation>
    <scope>NUCLEOTIDE SEQUENCE [LARGE SCALE GENOMIC DNA]</scope>
    <source>
        <strain evidence="4">TR0125</strain>
    </source>
</reference>
<evidence type="ECO:0000313" key="4">
    <source>
        <dbReference type="Proteomes" id="UP000236569"/>
    </source>
</evidence>
<dbReference type="InterPro" id="IPR000683">
    <property type="entry name" value="Gfo/Idh/MocA-like_OxRdtase_N"/>
</dbReference>
<comment type="caution">
    <text evidence="3">The sequence shown here is derived from an EMBL/GenBank/DDBJ whole genome shotgun (WGS) entry which is preliminary data.</text>
</comment>
<sequence length="403" mass="43712">MRQLRMGMVGGGQGAFIGAVHRMAARLDGEIELVAGALSSTPEKARASGQALGLANTRNYGTWQEMLDGELALPPGERIDFVSVVTPNHMHYPVAKAFAEAGIHVISDKPLVHTSEQARDLMETARRSGIVFAVTYNYTGYPMVREARHLVQSGALGEIRKVIVEYNQGWLATRLEEGGNKQADWRTDPTRSGIAGAVGDIGSHAENLAATVTGLELDALCADLTTFVPGRALDDDGNMLLRFTNGARGLLWCSQIEVGAENDLRLRVFGTRGSLSWRQEEPNALEVQTLDGPLQVLRRGNAYLSPAAQAATRLPSGHPEAFIEAFANIYRGAAEAIRARLEHREPDPLIADFPTLEDGARGVHFIEKAVESAHSEQKWTAARWRASVPEVAERGEAEQAPPP</sequence>
<evidence type="ECO:0000259" key="1">
    <source>
        <dbReference type="Pfam" id="PF01408"/>
    </source>
</evidence>
<gene>
    <name evidence="3" type="ORF">DAERI_010207</name>
</gene>
<dbReference type="SUPFAM" id="SSF55347">
    <property type="entry name" value="Glyceraldehyde-3-phosphate dehydrogenase-like, C-terminal domain"/>
    <property type="match status" value="1"/>
</dbReference>
<dbReference type="PANTHER" id="PTHR43708:SF3">
    <property type="entry name" value="OXIDOREDUCTASE"/>
    <property type="match status" value="1"/>
</dbReference>
<feature type="domain" description="Gfo/Idh/MocA-like oxidoreductase N-terminal" evidence="1">
    <location>
        <begin position="4"/>
        <end position="136"/>
    </location>
</feature>
<proteinExistence type="predicted"/>
<keyword evidence="4" id="KW-1185">Reference proteome</keyword>
<dbReference type="Proteomes" id="UP000236569">
    <property type="component" value="Unassembled WGS sequence"/>
</dbReference>
<dbReference type="EMBL" id="BFAG01000001">
    <property type="protein sequence ID" value="GBF04035.1"/>
    <property type="molecule type" value="Genomic_DNA"/>
</dbReference>
<feature type="domain" description="GFO/IDH/MocA-like oxidoreductase" evidence="2">
    <location>
        <begin position="144"/>
        <end position="275"/>
    </location>
</feature>
<organism evidence="3 4">
    <name type="scientific">Deinococcus aerius</name>
    <dbReference type="NCBI Taxonomy" id="200253"/>
    <lineage>
        <taxon>Bacteria</taxon>
        <taxon>Thermotogati</taxon>
        <taxon>Deinococcota</taxon>
        <taxon>Deinococci</taxon>
        <taxon>Deinococcales</taxon>
        <taxon>Deinococcaceae</taxon>
        <taxon>Deinococcus</taxon>
    </lineage>
</organism>
<dbReference type="PANTHER" id="PTHR43708">
    <property type="entry name" value="CONSERVED EXPRESSED OXIDOREDUCTASE (EUROFUNG)"/>
    <property type="match status" value="1"/>
</dbReference>
<dbReference type="Gene3D" id="3.30.360.10">
    <property type="entry name" value="Dihydrodipicolinate Reductase, domain 2"/>
    <property type="match status" value="1"/>
</dbReference>
<dbReference type="GO" id="GO:0000166">
    <property type="term" value="F:nucleotide binding"/>
    <property type="evidence" value="ECO:0007669"/>
    <property type="project" value="InterPro"/>
</dbReference>
<protein>
    <submittedName>
        <fullName evidence="3">Dehydrogenase</fullName>
    </submittedName>
</protein>
<dbReference type="RefSeq" id="WP_103127624.1">
    <property type="nucleotide sequence ID" value="NZ_BFAG01000001.1"/>
</dbReference>
<dbReference type="OrthoDB" id="9783105at2"/>
<dbReference type="Pfam" id="PF22725">
    <property type="entry name" value="GFO_IDH_MocA_C3"/>
    <property type="match status" value="1"/>
</dbReference>